<dbReference type="PANTHER" id="PTHR36688:SF1">
    <property type="entry name" value="ENDONUCLEASE_EXONUCLEASE_PHOSPHATASE DOMAIN-CONTAINING PROTEIN"/>
    <property type="match status" value="1"/>
</dbReference>
<organism evidence="1 2">
    <name type="scientific">Dryococelus australis</name>
    <dbReference type="NCBI Taxonomy" id="614101"/>
    <lineage>
        <taxon>Eukaryota</taxon>
        <taxon>Metazoa</taxon>
        <taxon>Ecdysozoa</taxon>
        <taxon>Arthropoda</taxon>
        <taxon>Hexapoda</taxon>
        <taxon>Insecta</taxon>
        <taxon>Pterygota</taxon>
        <taxon>Neoptera</taxon>
        <taxon>Polyneoptera</taxon>
        <taxon>Phasmatodea</taxon>
        <taxon>Verophasmatodea</taxon>
        <taxon>Anareolatae</taxon>
        <taxon>Phasmatidae</taxon>
        <taxon>Eurycanthinae</taxon>
        <taxon>Dryococelus</taxon>
    </lineage>
</organism>
<reference evidence="1 2" key="1">
    <citation type="submission" date="2023-02" db="EMBL/GenBank/DDBJ databases">
        <title>LHISI_Scaffold_Assembly.</title>
        <authorList>
            <person name="Stuart O.P."/>
            <person name="Cleave R."/>
            <person name="Magrath M.J.L."/>
            <person name="Mikheyev A.S."/>
        </authorList>
    </citation>
    <scope>NUCLEOTIDE SEQUENCE [LARGE SCALE GENOMIC DNA]</scope>
    <source>
        <strain evidence="1">Daus_M_001</strain>
        <tissue evidence="1">Leg muscle</tissue>
    </source>
</reference>
<protein>
    <submittedName>
        <fullName evidence="1">Uncharacterized protein</fullName>
    </submittedName>
</protein>
<name>A0ABQ9IJQ9_9NEOP</name>
<keyword evidence="2" id="KW-1185">Reference proteome</keyword>
<dbReference type="PANTHER" id="PTHR36688">
    <property type="entry name" value="ENDO/EXONUCLEASE/PHOSPHATASE DOMAIN-CONTAINING PROTEIN"/>
    <property type="match status" value="1"/>
</dbReference>
<dbReference type="SUPFAM" id="SSF56219">
    <property type="entry name" value="DNase I-like"/>
    <property type="match status" value="1"/>
</dbReference>
<sequence length="262" mass="30593">MHRVIEKPNAQYASAVFTKPGINILSTNLTSEDDIEILTVEVHSCTVTSMYKPPNTDFSFKEPDNFQSQLTKLVMSDFNCHRIPIKMKKKKKKKKNPLENWAEQMGLKLIRDPRLQPSFNSGRWLHGYNPDNIFVKPLPCTQHRAIICAVEAAVKTETVQFKSRFNFKRAWWEQFTTYLDEEIINTDPTPEKYDLFVRTVQTISHRYIPRGYRTNYVPGLDRALKSLLEKYEQLFEEDPFSNDTIKTGENLLHAVSSSRREE</sequence>
<gene>
    <name evidence="1" type="ORF">PR048_002273</name>
</gene>
<comment type="caution">
    <text evidence="1">The sequence shown here is derived from an EMBL/GenBank/DDBJ whole genome shotgun (WGS) entry which is preliminary data.</text>
</comment>
<evidence type="ECO:0000313" key="1">
    <source>
        <dbReference type="EMBL" id="KAJ8896927.1"/>
    </source>
</evidence>
<accession>A0ABQ9IJQ9</accession>
<dbReference type="InterPro" id="IPR036691">
    <property type="entry name" value="Endo/exonu/phosph_ase_sf"/>
</dbReference>
<dbReference type="Gene3D" id="3.60.10.10">
    <property type="entry name" value="Endonuclease/exonuclease/phosphatase"/>
    <property type="match status" value="1"/>
</dbReference>
<dbReference type="Proteomes" id="UP001159363">
    <property type="component" value="Chromosome 1"/>
</dbReference>
<evidence type="ECO:0000313" key="2">
    <source>
        <dbReference type="Proteomes" id="UP001159363"/>
    </source>
</evidence>
<dbReference type="EMBL" id="JARBHB010000001">
    <property type="protein sequence ID" value="KAJ8896927.1"/>
    <property type="molecule type" value="Genomic_DNA"/>
</dbReference>
<proteinExistence type="predicted"/>
<dbReference type="InterPro" id="IPR052560">
    <property type="entry name" value="RdDP_mobile_element"/>
</dbReference>